<dbReference type="STRING" id="44941.A0A397W7H5"/>
<reference evidence="2 3" key="1">
    <citation type="submission" date="2018-06" db="EMBL/GenBank/DDBJ databases">
        <title>Comparative genomics reveals the genomic features of Rhizophagus irregularis, R. cerebriforme, R. diaphanum and Gigaspora rosea, and their symbiotic lifestyle signature.</title>
        <authorList>
            <person name="Morin E."/>
            <person name="San Clemente H."/>
            <person name="Chen E.C.H."/>
            <person name="De La Providencia I."/>
            <person name="Hainaut M."/>
            <person name="Kuo A."/>
            <person name="Kohler A."/>
            <person name="Murat C."/>
            <person name="Tang N."/>
            <person name="Roy S."/>
            <person name="Loubradou J."/>
            <person name="Henrissat B."/>
            <person name="Grigoriev I.V."/>
            <person name="Corradi N."/>
            <person name="Roux C."/>
            <person name="Martin F.M."/>
        </authorList>
    </citation>
    <scope>NUCLEOTIDE SEQUENCE [LARGE SCALE GENOMIC DNA]</scope>
    <source>
        <strain evidence="2 3">DAOM 194757</strain>
    </source>
</reference>
<evidence type="ECO:0000313" key="2">
    <source>
        <dbReference type="EMBL" id="RIB29517.1"/>
    </source>
</evidence>
<dbReference type="PROSITE" id="PS50011">
    <property type="entry name" value="PROTEIN_KINASE_DOM"/>
    <property type="match status" value="1"/>
</dbReference>
<dbReference type="InterPro" id="IPR001245">
    <property type="entry name" value="Ser-Thr/Tyr_kinase_cat_dom"/>
</dbReference>
<proteinExistence type="predicted"/>
<organism evidence="2 3">
    <name type="scientific">Gigaspora rosea</name>
    <dbReference type="NCBI Taxonomy" id="44941"/>
    <lineage>
        <taxon>Eukaryota</taxon>
        <taxon>Fungi</taxon>
        <taxon>Fungi incertae sedis</taxon>
        <taxon>Mucoromycota</taxon>
        <taxon>Glomeromycotina</taxon>
        <taxon>Glomeromycetes</taxon>
        <taxon>Diversisporales</taxon>
        <taxon>Gigasporaceae</taxon>
        <taxon>Gigaspora</taxon>
    </lineage>
</organism>
<dbReference type="Gene3D" id="1.10.510.10">
    <property type="entry name" value="Transferase(Phosphotransferase) domain 1"/>
    <property type="match status" value="1"/>
</dbReference>
<name>A0A397W7H5_9GLOM</name>
<dbReference type="GO" id="GO:0007165">
    <property type="term" value="P:signal transduction"/>
    <property type="evidence" value="ECO:0007669"/>
    <property type="project" value="TreeGrafter"/>
</dbReference>
<dbReference type="GO" id="GO:0005524">
    <property type="term" value="F:ATP binding"/>
    <property type="evidence" value="ECO:0007669"/>
    <property type="project" value="InterPro"/>
</dbReference>
<keyword evidence="3" id="KW-1185">Reference proteome</keyword>
<dbReference type="OrthoDB" id="4062651at2759"/>
<dbReference type="InterPro" id="IPR050167">
    <property type="entry name" value="Ser_Thr_protein_kinase"/>
</dbReference>
<dbReference type="InterPro" id="IPR000719">
    <property type="entry name" value="Prot_kinase_dom"/>
</dbReference>
<feature type="non-terminal residue" evidence="2">
    <location>
        <position position="1"/>
    </location>
</feature>
<sequence>NPSFMKCYGITRNNDGKYMIILKYAEAGSLRSNIDLVSKLKWKDKLNLLQSIAYDLKIIHSSNIIHRDLHSGNILQDNLHSAYISDLGLSIQYFNENDNEVYGILPYVAPEILNKKPYTTSSDIYSFGMIMWEVLYGQCITNYYKLNDASEIMQETMQIFEGKTPPINKEAPQFYVNLMKRCWSKVSENRPSACELCEMFERWQDDEQIITELNKFDPLKLLQYYIDMIKLFFNEDLQIFSELDPKLLSKKNFNSKKISNLQSQQPNLSISSSDFK</sequence>
<dbReference type="PANTHER" id="PTHR23257">
    <property type="entry name" value="SERINE-THREONINE PROTEIN KINASE"/>
    <property type="match status" value="1"/>
</dbReference>
<feature type="domain" description="Protein kinase" evidence="1">
    <location>
        <begin position="1"/>
        <end position="204"/>
    </location>
</feature>
<accession>A0A397W7H5</accession>
<dbReference type="EMBL" id="QKWP01000036">
    <property type="protein sequence ID" value="RIB29517.1"/>
    <property type="molecule type" value="Genomic_DNA"/>
</dbReference>
<keyword evidence="2" id="KW-0418">Kinase</keyword>
<keyword evidence="2" id="KW-0808">Transferase</keyword>
<gene>
    <name evidence="2" type="ORF">C2G38_1950272</name>
</gene>
<protein>
    <submittedName>
        <fullName evidence="2">Kinase-like domain-containing protein</fullName>
    </submittedName>
</protein>
<dbReference type="GO" id="GO:0005737">
    <property type="term" value="C:cytoplasm"/>
    <property type="evidence" value="ECO:0007669"/>
    <property type="project" value="TreeGrafter"/>
</dbReference>
<dbReference type="Pfam" id="PF07714">
    <property type="entry name" value="PK_Tyr_Ser-Thr"/>
    <property type="match status" value="1"/>
</dbReference>
<dbReference type="InterPro" id="IPR011009">
    <property type="entry name" value="Kinase-like_dom_sf"/>
</dbReference>
<dbReference type="GO" id="GO:0004672">
    <property type="term" value="F:protein kinase activity"/>
    <property type="evidence" value="ECO:0007669"/>
    <property type="project" value="InterPro"/>
</dbReference>
<evidence type="ECO:0000259" key="1">
    <source>
        <dbReference type="PROSITE" id="PS50011"/>
    </source>
</evidence>
<evidence type="ECO:0000313" key="3">
    <source>
        <dbReference type="Proteomes" id="UP000266673"/>
    </source>
</evidence>
<dbReference type="Proteomes" id="UP000266673">
    <property type="component" value="Unassembled WGS sequence"/>
</dbReference>
<dbReference type="AlphaFoldDB" id="A0A397W7H5"/>
<dbReference type="SUPFAM" id="SSF56112">
    <property type="entry name" value="Protein kinase-like (PK-like)"/>
    <property type="match status" value="1"/>
</dbReference>
<comment type="caution">
    <text evidence="2">The sequence shown here is derived from an EMBL/GenBank/DDBJ whole genome shotgun (WGS) entry which is preliminary data.</text>
</comment>